<evidence type="ECO:0000313" key="4">
    <source>
        <dbReference type="Proteomes" id="UP000198742"/>
    </source>
</evidence>
<sequence>MSHLGSRVSALLDGRLAPEEEERCWNHVHACHACRDLVEEEGWVKTQLAQLSFGACESQPSHDLKSALLGQCPSSQPGAGSALAAPQFPTSQHRARRGLVAIGGGAASACVVGVLALGVAGSPRVEPRPPATDLSRPVGPIAPAINVEDRSARRPASPSRTPLAEQLVAFREKIAP</sequence>
<evidence type="ECO:0008006" key="5">
    <source>
        <dbReference type="Google" id="ProtNLM"/>
    </source>
</evidence>
<keyword evidence="2" id="KW-0812">Transmembrane</keyword>
<dbReference type="Proteomes" id="UP000198742">
    <property type="component" value="Unassembled WGS sequence"/>
</dbReference>
<evidence type="ECO:0000256" key="2">
    <source>
        <dbReference type="SAM" id="Phobius"/>
    </source>
</evidence>
<organism evidence="3 4">
    <name type="scientific">Nocardioides exalbidus</name>
    <dbReference type="NCBI Taxonomy" id="402596"/>
    <lineage>
        <taxon>Bacteria</taxon>
        <taxon>Bacillati</taxon>
        <taxon>Actinomycetota</taxon>
        <taxon>Actinomycetes</taxon>
        <taxon>Propionibacteriales</taxon>
        <taxon>Nocardioidaceae</taxon>
        <taxon>Nocardioides</taxon>
    </lineage>
</organism>
<feature type="region of interest" description="Disordered" evidence="1">
    <location>
        <begin position="124"/>
        <end position="167"/>
    </location>
</feature>
<accession>A0A1H4JXH1</accession>
<name>A0A1H4JXH1_9ACTN</name>
<dbReference type="STRING" id="402596.SAMN04489844_0320"/>
<dbReference type="AlphaFoldDB" id="A0A1H4JXH1"/>
<protein>
    <recommendedName>
        <fullName evidence="5">Zinc-finger</fullName>
    </recommendedName>
</protein>
<keyword evidence="2" id="KW-1133">Transmembrane helix</keyword>
<feature type="compositionally biased region" description="Low complexity" evidence="1">
    <location>
        <begin position="154"/>
        <end position="164"/>
    </location>
</feature>
<dbReference type="OrthoDB" id="3743969at2"/>
<evidence type="ECO:0000256" key="1">
    <source>
        <dbReference type="SAM" id="MobiDB-lite"/>
    </source>
</evidence>
<evidence type="ECO:0000313" key="3">
    <source>
        <dbReference type="EMBL" id="SEB50332.1"/>
    </source>
</evidence>
<keyword evidence="4" id="KW-1185">Reference proteome</keyword>
<dbReference type="RefSeq" id="WP_090967552.1">
    <property type="nucleotide sequence ID" value="NZ_FNRT01000002.1"/>
</dbReference>
<keyword evidence="2" id="KW-0472">Membrane</keyword>
<proteinExistence type="predicted"/>
<reference evidence="4" key="1">
    <citation type="submission" date="2016-10" db="EMBL/GenBank/DDBJ databases">
        <authorList>
            <person name="Varghese N."/>
            <person name="Submissions S."/>
        </authorList>
    </citation>
    <scope>NUCLEOTIDE SEQUENCE [LARGE SCALE GENOMIC DNA]</scope>
    <source>
        <strain evidence="4">DSM 22017</strain>
    </source>
</reference>
<dbReference type="EMBL" id="FNRT01000002">
    <property type="protein sequence ID" value="SEB50332.1"/>
    <property type="molecule type" value="Genomic_DNA"/>
</dbReference>
<gene>
    <name evidence="3" type="ORF">SAMN04489844_0320</name>
</gene>
<feature type="transmembrane region" description="Helical" evidence="2">
    <location>
        <begin position="99"/>
        <end position="120"/>
    </location>
</feature>